<evidence type="ECO:0000256" key="1">
    <source>
        <dbReference type="SAM" id="MobiDB-lite"/>
    </source>
</evidence>
<reference evidence="2 3" key="1">
    <citation type="journal article" date="2020" name="IScience">
        <title>Genome Sequencing of the Endangered Kingdonia uniflora (Circaeasteraceae, Ranunculales) Reveals Potential Mechanisms of Evolutionary Specialization.</title>
        <authorList>
            <person name="Sun Y."/>
            <person name="Deng T."/>
            <person name="Zhang A."/>
            <person name="Moore M.J."/>
            <person name="Landis J.B."/>
            <person name="Lin N."/>
            <person name="Zhang H."/>
            <person name="Zhang X."/>
            <person name="Huang J."/>
            <person name="Zhang X."/>
            <person name="Sun H."/>
            <person name="Wang H."/>
        </authorList>
    </citation>
    <scope>NUCLEOTIDE SEQUENCE [LARGE SCALE GENOMIC DNA]</scope>
    <source>
        <strain evidence="2">TB1705</strain>
        <tissue evidence="2">Leaf</tissue>
    </source>
</reference>
<accession>A0A7J7LGY2</accession>
<gene>
    <name evidence="2" type="ORF">GIB67_027977</name>
</gene>
<keyword evidence="3" id="KW-1185">Reference proteome</keyword>
<name>A0A7J7LGY2_9MAGN</name>
<dbReference type="OrthoDB" id="1897217at2759"/>
<evidence type="ECO:0000313" key="3">
    <source>
        <dbReference type="Proteomes" id="UP000541444"/>
    </source>
</evidence>
<comment type="caution">
    <text evidence="2">The sequence shown here is derived from an EMBL/GenBank/DDBJ whole genome shotgun (WGS) entry which is preliminary data.</text>
</comment>
<evidence type="ECO:0000313" key="2">
    <source>
        <dbReference type="EMBL" id="KAF6141799.1"/>
    </source>
</evidence>
<dbReference type="AlphaFoldDB" id="A0A7J7LGY2"/>
<dbReference type="GO" id="GO:0009536">
    <property type="term" value="C:plastid"/>
    <property type="evidence" value="ECO:0007669"/>
    <property type="project" value="TreeGrafter"/>
</dbReference>
<dbReference type="PANTHER" id="PTHR38357">
    <property type="entry name" value="EXPRESSED PROTEIN"/>
    <property type="match status" value="1"/>
</dbReference>
<feature type="region of interest" description="Disordered" evidence="1">
    <location>
        <begin position="137"/>
        <end position="191"/>
    </location>
</feature>
<dbReference type="PANTHER" id="PTHR38357:SF1">
    <property type="entry name" value="EXPRESSED PROTEIN"/>
    <property type="match status" value="1"/>
</dbReference>
<organism evidence="2 3">
    <name type="scientific">Kingdonia uniflora</name>
    <dbReference type="NCBI Taxonomy" id="39325"/>
    <lineage>
        <taxon>Eukaryota</taxon>
        <taxon>Viridiplantae</taxon>
        <taxon>Streptophyta</taxon>
        <taxon>Embryophyta</taxon>
        <taxon>Tracheophyta</taxon>
        <taxon>Spermatophyta</taxon>
        <taxon>Magnoliopsida</taxon>
        <taxon>Ranunculales</taxon>
        <taxon>Circaeasteraceae</taxon>
        <taxon>Kingdonia</taxon>
    </lineage>
</organism>
<dbReference type="EMBL" id="JACGCM010002299">
    <property type="protein sequence ID" value="KAF6141799.1"/>
    <property type="molecule type" value="Genomic_DNA"/>
</dbReference>
<proteinExistence type="predicted"/>
<sequence length="191" mass="21908">MLGTLPSKYLKWVSKTLRARDYEEWAKLADEVLQVPVYKDRLEWELAEKILTGDDCINKTCSTRNLVSDLLDVSVRFGWDNDDKVGWSKIHFALLGTSKSARIPRRKLGFQNQISDSRVCVEREGGKREERIERQRLKRGGLKMSDDEPLDLSGLKYKNGDDEDPTVNKTSNPFPGSESLFKSAVDRRRVS</sequence>
<dbReference type="Proteomes" id="UP000541444">
    <property type="component" value="Unassembled WGS sequence"/>
</dbReference>
<protein>
    <submittedName>
        <fullName evidence="2">Uncharacterized protein</fullName>
    </submittedName>
</protein>